<feature type="compositionally biased region" description="Acidic residues" evidence="1">
    <location>
        <begin position="371"/>
        <end position="386"/>
    </location>
</feature>
<feature type="compositionally biased region" description="Acidic residues" evidence="1">
    <location>
        <begin position="800"/>
        <end position="812"/>
    </location>
</feature>
<feature type="compositionally biased region" description="Polar residues" evidence="1">
    <location>
        <begin position="144"/>
        <end position="153"/>
    </location>
</feature>
<feature type="region of interest" description="Disordered" evidence="1">
    <location>
        <begin position="1258"/>
        <end position="1277"/>
    </location>
</feature>
<feature type="region of interest" description="Disordered" evidence="1">
    <location>
        <begin position="942"/>
        <end position="1093"/>
    </location>
</feature>
<feature type="region of interest" description="Disordered" evidence="1">
    <location>
        <begin position="66"/>
        <end position="534"/>
    </location>
</feature>
<sequence length="1805" mass="200087">MSRTANSTSAYDAFPAQEFDAWIDKLRHTIIDGLEEPEVEVPPLTIPNLSDAALETVRQAEKKAAVAEAEAKAREEQVRAAAEQEAEKRSEDLRLRDALERQLEEEQQEYDRQARSQQERETQRLENYRQQSSEEERERLSADENATAQYDGQNDQDDEYMEDQDGEGTLPNSQVINETNPTDWNRGQQEVIDDSEEDVAEIQPLPELEYDYDHDEVTREKDVFEYSDVDTEQQSPRSGQSQPHFELSGLAEEQEEEFEEEYEEGSQSAGDAVSETATMNGDRAQGFREAYSLHKAQNAEFSESEQDVSQYDEEDGTEDQDEIGNSPSLVREHTEEWERGSDEAHQDPPELASQSNSRLYDSRQPLGLEDNAIEIADDSSEDEGDDETRSTPSGSGSHRSQHVDAPYGRAGHEERESSGEAFARAGGDGEGQKTDSEEEPEKHPLRNGIRPLKRPSEYDLVDEQSEGGEEYGGSDIEGEDQDVNSQYSYNEADSVDPREHLQTLSEDELAAEEGEEEEEGNFSAPGDVEQSEYWRPSRTAQIVMREDTIAEIDPALASPEERMEPQMVQVSSRGLAIGSLTQMAHLSASRSLDSIVPDIGAHVNQAVTSPDPPATVISPFERGTAYQTEPFEQADPTSLPKLDSNLNEEVVKRDDNPSISLQSDMHTADFAVKDTALTRDVTAGVPTVPRVPLDASVASPKQEDVARDQAQDCPPSVAFPSEGTINYHEQRSPEQLREPEDVPITNNQDSMAVHGGNGHQHQVLTQEHDSDYRDVDMASAGDVSSEESFKDTRADQDFREGEEDSDGVDDDDRTSAESVERGQSESGEEASDIPVPEPDGYSNHEQDRARFPSAFDRQADFVRLTTPSKDEDDELEDGEIRDDDERSVQSPEEDHHGEVVDVPNETPVDQLGGSNADENLAVEGMEVELDLEVNLAVGVVVNREGSEEPDENSLGDLPETENPDGIRRGGADVMGSRQEGVRVDEIVTLEEDDKDSQQDPDYSADESESAEDIQYGEDDVAPLPLQPEGEIDEVDPDDLRVLREEIRSHNRSDIPHKNDHLLEEDEEYDDDEPEHHVDGRPPGYDSYPVLDETDPNDLEVFQVAERDHSGIKGSRTIEQMSLQEMDSRRQPGDAVRAAEDITTTQHAQSVIANQKVMPSQPSINNIHSPRNQISDSTAAQASETTSDSRTIEPVVNISGLALDKQSESGQSEASPKVGNDGTTEVADDIFPVDPPLTVDVSGEVPTNHDAIVDVLHSSELPPAPQQRRSPSPLAPEAELQHDLALAMEPAPLLHRHDRHHNVVWEESHRLHEEKVLSFTSAMDAVEESASSVPRKDQSSQMSIVAETAGTNEMVLDQPARIGPLTGSPKLQPNLPTTPSRDSAQAPSQIEGENHDDGDDPLLLSERFVDGDLIIPPNPLNSEVYVDVPPLDRSHPHEVGLDSEVEIEVEQRVEPTTPPISATSSIDPTRHHHGPVHRTSYTSIRSEENDISGSPAAHTRSQCHYHKIRFGRGVFSHVLLIPHCSIGSEAAREKVGARDMGRVTKEEMLHKRDLNLGDTSTHKMTSDVETLPDDLEHLVRQLIGPDLLREGHIWLLPLADVASQSTISRSLEGSDGLGNDDVFHVRREASQTPERKRKRGSSRARSTSTGRSDVHSPELVSKRTRSRSRAGVFRKVSQIDEKEEESPEMAKEDATEQSGSITEDKSVEASMRLQSREDETDAGQVKQDAKVGQEVPETAGGDGDQLRSEKRSIDDYDDGNRDEQDEDGHAAKKRIVQREDSDGRDAIEVRPVQKAGWLSWLFGKRS</sequence>
<name>A0A8H3TVQ7_9TREE</name>
<evidence type="ECO:0000256" key="1">
    <source>
        <dbReference type="SAM" id="MobiDB-lite"/>
    </source>
</evidence>
<proteinExistence type="predicted"/>
<feature type="compositionally biased region" description="Basic and acidic residues" evidence="1">
    <location>
        <begin position="430"/>
        <end position="444"/>
    </location>
</feature>
<feature type="compositionally biased region" description="Acidic residues" evidence="1">
    <location>
        <begin position="154"/>
        <end position="166"/>
    </location>
</feature>
<feature type="compositionally biased region" description="Acidic residues" evidence="1">
    <location>
        <begin position="1002"/>
        <end position="1020"/>
    </location>
</feature>
<feature type="compositionally biased region" description="Acidic residues" evidence="1">
    <location>
        <begin position="947"/>
        <end position="962"/>
    </location>
</feature>
<dbReference type="EMBL" id="BLZA01000030">
    <property type="protein sequence ID" value="GHJ88456.1"/>
    <property type="molecule type" value="Genomic_DNA"/>
</dbReference>
<feature type="compositionally biased region" description="Polar residues" evidence="1">
    <location>
        <begin position="1154"/>
        <end position="1188"/>
    </location>
</feature>
<comment type="caution">
    <text evidence="2">The sequence shown here is derived from an EMBL/GenBank/DDBJ whole genome shotgun (WGS) entry which is preliminary data.</text>
</comment>
<feature type="region of interest" description="Disordered" evidence="1">
    <location>
        <begin position="1154"/>
        <end position="1190"/>
    </location>
</feature>
<feature type="compositionally biased region" description="Acidic residues" evidence="1">
    <location>
        <begin position="505"/>
        <end position="520"/>
    </location>
</feature>
<feature type="region of interest" description="Disordered" evidence="1">
    <location>
        <begin position="1202"/>
        <end position="1225"/>
    </location>
</feature>
<feature type="compositionally biased region" description="Acidic residues" evidence="1">
    <location>
        <begin position="1062"/>
        <end position="1072"/>
    </location>
</feature>
<organism evidence="2 3">
    <name type="scientific">Naganishia liquefaciens</name>
    <dbReference type="NCBI Taxonomy" id="104408"/>
    <lineage>
        <taxon>Eukaryota</taxon>
        <taxon>Fungi</taxon>
        <taxon>Dikarya</taxon>
        <taxon>Basidiomycota</taxon>
        <taxon>Agaricomycotina</taxon>
        <taxon>Tremellomycetes</taxon>
        <taxon>Filobasidiales</taxon>
        <taxon>Filobasidiaceae</taxon>
        <taxon>Naganishia</taxon>
    </lineage>
</organism>
<feature type="compositionally biased region" description="Polar residues" evidence="1">
    <location>
        <begin position="232"/>
        <end position="243"/>
    </location>
</feature>
<feature type="compositionally biased region" description="Basic and acidic residues" evidence="1">
    <location>
        <begin position="1743"/>
        <end position="1786"/>
    </location>
</feature>
<feature type="compositionally biased region" description="Basic and acidic residues" evidence="1">
    <location>
        <begin position="883"/>
        <end position="899"/>
    </location>
</feature>
<dbReference type="Proteomes" id="UP000620104">
    <property type="component" value="Unassembled WGS sequence"/>
</dbReference>
<evidence type="ECO:0000313" key="3">
    <source>
        <dbReference type="Proteomes" id="UP000620104"/>
    </source>
</evidence>
<feature type="compositionally biased region" description="Polar residues" evidence="1">
    <location>
        <begin position="1368"/>
        <end position="1387"/>
    </location>
</feature>
<feature type="compositionally biased region" description="Basic and acidic residues" evidence="1">
    <location>
        <begin position="85"/>
        <end position="142"/>
    </location>
</feature>
<feature type="compositionally biased region" description="Basic and acidic residues" evidence="1">
    <location>
        <begin position="330"/>
        <end position="348"/>
    </location>
</feature>
<gene>
    <name evidence="2" type="ORF">NliqN6_4858</name>
</gene>
<feature type="compositionally biased region" description="Basic and acidic residues" evidence="1">
    <location>
        <begin position="215"/>
        <end position="224"/>
    </location>
</feature>
<feature type="compositionally biased region" description="Basic and acidic residues" evidence="1">
    <location>
        <begin position="1037"/>
        <end position="1061"/>
    </location>
</feature>
<feature type="compositionally biased region" description="Acidic residues" evidence="1">
    <location>
        <begin position="302"/>
        <end position="322"/>
    </location>
</feature>
<feature type="region of interest" description="Disordered" evidence="1">
    <location>
        <begin position="1362"/>
        <end position="1402"/>
    </location>
</feature>
<feature type="compositionally biased region" description="Polar residues" evidence="1">
    <location>
        <begin position="170"/>
        <end position="188"/>
    </location>
</feature>
<feature type="compositionally biased region" description="Acidic residues" evidence="1">
    <location>
        <begin position="870"/>
        <end position="882"/>
    </location>
</feature>
<accession>A0A8H3TVQ7</accession>
<feature type="compositionally biased region" description="Basic and acidic residues" evidence="1">
    <location>
        <begin position="701"/>
        <end position="710"/>
    </location>
</feature>
<feature type="region of interest" description="Disordered" evidence="1">
    <location>
        <begin position="1449"/>
        <end position="1478"/>
    </location>
</feature>
<reference evidence="2" key="1">
    <citation type="submission" date="2020-07" db="EMBL/GenBank/DDBJ databases">
        <title>Draft Genome Sequence of a Deep-Sea Yeast, Naganishia (Cryptococcus) liquefaciens strain N6.</title>
        <authorList>
            <person name="Han Y.W."/>
            <person name="Kajitani R."/>
            <person name="Morimoto H."/>
            <person name="Parhat M."/>
            <person name="Tsubouchi H."/>
            <person name="Bakenova O."/>
            <person name="Ogata M."/>
            <person name="Argunhan B."/>
            <person name="Aoki R."/>
            <person name="Kajiwara S."/>
            <person name="Itoh T."/>
            <person name="Iwasaki H."/>
        </authorList>
    </citation>
    <scope>NUCLEOTIDE SEQUENCE</scope>
    <source>
        <strain evidence="2">N6</strain>
    </source>
</reference>
<feature type="compositionally biased region" description="Acidic residues" evidence="1">
    <location>
        <begin position="252"/>
        <end position="264"/>
    </location>
</feature>
<feature type="compositionally biased region" description="Acidic residues" evidence="1">
    <location>
        <begin position="459"/>
        <end position="469"/>
    </location>
</feature>
<evidence type="ECO:0000313" key="2">
    <source>
        <dbReference type="EMBL" id="GHJ88456.1"/>
    </source>
</evidence>
<feature type="compositionally biased region" description="Basic and acidic residues" evidence="1">
    <location>
        <begin position="66"/>
        <end position="78"/>
    </location>
</feature>
<feature type="compositionally biased region" description="Basic and acidic residues" evidence="1">
    <location>
        <begin position="813"/>
        <end position="823"/>
    </location>
</feature>
<feature type="region of interest" description="Disordered" evidence="1">
    <location>
        <begin position="1608"/>
        <end position="1786"/>
    </location>
</feature>
<feature type="compositionally biased region" description="Basic and acidic residues" evidence="1">
    <location>
        <begin position="766"/>
        <end position="776"/>
    </location>
</feature>
<feature type="compositionally biased region" description="Acidic residues" evidence="1">
    <location>
        <begin position="191"/>
        <end position="200"/>
    </location>
</feature>
<feature type="compositionally biased region" description="Basic and acidic residues" evidence="1">
    <location>
        <begin position="787"/>
        <end position="799"/>
    </location>
</feature>
<feature type="region of interest" description="Disordered" evidence="1">
    <location>
        <begin position="691"/>
        <end position="923"/>
    </location>
</feature>
<dbReference type="OrthoDB" id="2594981at2759"/>
<protein>
    <submittedName>
        <fullName evidence="2">Uncharacterized protein</fullName>
    </submittedName>
</protein>
<feature type="compositionally biased region" description="Basic and acidic residues" evidence="1">
    <location>
        <begin position="728"/>
        <end position="740"/>
    </location>
</feature>
<keyword evidence="3" id="KW-1185">Reference proteome</keyword>